<evidence type="ECO:0000313" key="2">
    <source>
        <dbReference type="Proteomes" id="UP000623467"/>
    </source>
</evidence>
<dbReference type="Proteomes" id="UP000623467">
    <property type="component" value="Unassembled WGS sequence"/>
</dbReference>
<gene>
    <name evidence="1" type="ORF">MSAN_01367000</name>
</gene>
<dbReference type="EMBL" id="JACAZH010000011">
    <property type="protein sequence ID" value="KAF7354543.1"/>
    <property type="molecule type" value="Genomic_DNA"/>
</dbReference>
<comment type="caution">
    <text evidence="1">The sequence shown here is derived from an EMBL/GenBank/DDBJ whole genome shotgun (WGS) entry which is preliminary data.</text>
</comment>
<proteinExistence type="predicted"/>
<dbReference type="AlphaFoldDB" id="A0A8H6Y5F2"/>
<sequence>MPPSRVTEIVVDNIVASVNVVLPLLDELHDGFCPPFVQAISNTSLSLIRALQTTRKNKEECCQLTENIHSVIYAIVNLHLQSEPPGCLPPAKLDQVGQFTEY</sequence>
<keyword evidence="2" id="KW-1185">Reference proteome</keyword>
<reference evidence="1" key="1">
    <citation type="submission" date="2020-05" db="EMBL/GenBank/DDBJ databases">
        <title>Mycena genomes resolve the evolution of fungal bioluminescence.</title>
        <authorList>
            <person name="Tsai I.J."/>
        </authorList>
    </citation>
    <scope>NUCLEOTIDE SEQUENCE</scope>
    <source>
        <strain evidence="1">160909Yilan</strain>
    </source>
</reference>
<accession>A0A8H6Y5F2</accession>
<protein>
    <submittedName>
        <fullName evidence="1">Uncharacterized protein</fullName>
    </submittedName>
</protein>
<organism evidence="1 2">
    <name type="scientific">Mycena sanguinolenta</name>
    <dbReference type="NCBI Taxonomy" id="230812"/>
    <lineage>
        <taxon>Eukaryota</taxon>
        <taxon>Fungi</taxon>
        <taxon>Dikarya</taxon>
        <taxon>Basidiomycota</taxon>
        <taxon>Agaricomycotina</taxon>
        <taxon>Agaricomycetes</taxon>
        <taxon>Agaricomycetidae</taxon>
        <taxon>Agaricales</taxon>
        <taxon>Marasmiineae</taxon>
        <taxon>Mycenaceae</taxon>
        <taxon>Mycena</taxon>
    </lineage>
</organism>
<dbReference type="OrthoDB" id="3022330at2759"/>
<name>A0A8H6Y5F2_9AGAR</name>
<evidence type="ECO:0000313" key="1">
    <source>
        <dbReference type="EMBL" id="KAF7354543.1"/>
    </source>
</evidence>